<sequence>MFPLKLSPRFGSSLAGVRSARYALSFGTASRVREHLPLVSLLSVEEETRRMARADLEVHASSRADLVKTHAALAAEHTALDRAVLSVVVQSMSPAVQQNRPEQSEQVKHPSRSCVWCRVEDAQHVMVPCGHLCYCHGCVQKLRGEWKEKCPVCRRLYREVVRVFA</sequence>
<keyword evidence="2 4" id="KW-0863">Zinc-finger</keyword>
<dbReference type="Proteomes" id="UP000186817">
    <property type="component" value="Unassembled WGS sequence"/>
</dbReference>
<gene>
    <name evidence="6" type="primary">Neurl1b</name>
    <name evidence="6" type="ORF">AK812_SmicGene49096</name>
</gene>
<dbReference type="EMBL" id="LSRX01000731">
    <property type="protein sequence ID" value="OLP90012.1"/>
    <property type="molecule type" value="Genomic_DNA"/>
</dbReference>
<dbReference type="InterPro" id="IPR001841">
    <property type="entry name" value="Znf_RING"/>
</dbReference>
<dbReference type="OrthoDB" id="10251219at2759"/>
<evidence type="ECO:0000259" key="5">
    <source>
        <dbReference type="PROSITE" id="PS50089"/>
    </source>
</evidence>
<evidence type="ECO:0000256" key="1">
    <source>
        <dbReference type="ARBA" id="ARBA00022723"/>
    </source>
</evidence>
<evidence type="ECO:0000256" key="3">
    <source>
        <dbReference type="ARBA" id="ARBA00022833"/>
    </source>
</evidence>
<feature type="domain" description="RING-type" evidence="5">
    <location>
        <begin position="114"/>
        <end position="154"/>
    </location>
</feature>
<protein>
    <submittedName>
        <fullName evidence="6">E3 ubiquitin-protein ligase NEURL1B</fullName>
    </submittedName>
</protein>
<dbReference type="GO" id="GO:0061630">
    <property type="term" value="F:ubiquitin protein ligase activity"/>
    <property type="evidence" value="ECO:0007669"/>
    <property type="project" value="TreeGrafter"/>
</dbReference>
<dbReference type="InterPro" id="IPR013083">
    <property type="entry name" value="Znf_RING/FYVE/PHD"/>
</dbReference>
<evidence type="ECO:0000256" key="4">
    <source>
        <dbReference type="PROSITE-ProRule" id="PRU00175"/>
    </source>
</evidence>
<dbReference type="GO" id="GO:0016567">
    <property type="term" value="P:protein ubiquitination"/>
    <property type="evidence" value="ECO:0007669"/>
    <property type="project" value="TreeGrafter"/>
</dbReference>
<dbReference type="Gene3D" id="3.30.40.10">
    <property type="entry name" value="Zinc/RING finger domain, C3HC4 (zinc finger)"/>
    <property type="match status" value="1"/>
</dbReference>
<accession>A0A1Q9D4A0</accession>
<dbReference type="AlphaFoldDB" id="A0A1Q9D4A0"/>
<keyword evidence="1" id="KW-0479">Metal-binding</keyword>
<reference evidence="6 7" key="1">
    <citation type="submission" date="2016-02" db="EMBL/GenBank/DDBJ databases">
        <title>Genome analysis of coral dinoflagellate symbionts highlights evolutionary adaptations to a symbiotic lifestyle.</title>
        <authorList>
            <person name="Aranda M."/>
            <person name="Li Y."/>
            <person name="Liew Y.J."/>
            <person name="Baumgarten S."/>
            <person name="Simakov O."/>
            <person name="Wilson M."/>
            <person name="Piel J."/>
            <person name="Ashoor H."/>
            <person name="Bougouffa S."/>
            <person name="Bajic V.B."/>
            <person name="Ryu T."/>
            <person name="Ravasi T."/>
            <person name="Bayer T."/>
            <person name="Micklem G."/>
            <person name="Kim H."/>
            <person name="Bhak J."/>
            <person name="Lajeunesse T.C."/>
            <person name="Voolstra C.R."/>
        </authorList>
    </citation>
    <scope>NUCLEOTIDE SEQUENCE [LARGE SCALE GENOMIC DNA]</scope>
    <source>
        <strain evidence="6 7">CCMP2467</strain>
    </source>
</reference>
<evidence type="ECO:0000313" key="7">
    <source>
        <dbReference type="Proteomes" id="UP000186817"/>
    </source>
</evidence>
<dbReference type="PANTHER" id="PTHR46858:SF5">
    <property type="entry name" value="E3 UBIQUITIN-PROTEIN LIGASE APD1-RELATED"/>
    <property type="match status" value="1"/>
</dbReference>
<proteinExistence type="predicted"/>
<keyword evidence="7" id="KW-1185">Reference proteome</keyword>
<name>A0A1Q9D4A0_SYMMI</name>
<dbReference type="PROSITE" id="PS50089">
    <property type="entry name" value="ZF_RING_2"/>
    <property type="match status" value="1"/>
</dbReference>
<keyword evidence="3" id="KW-0862">Zinc</keyword>
<dbReference type="Pfam" id="PF13920">
    <property type="entry name" value="zf-C3HC4_3"/>
    <property type="match status" value="1"/>
</dbReference>
<organism evidence="6 7">
    <name type="scientific">Symbiodinium microadriaticum</name>
    <name type="common">Dinoflagellate</name>
    <name type="synonym">Zooxanthella microadriatica</name>
    <dbReference type="NCBI Taxonomy" id="2951"/>
    <lineage>
        <taxon>Eukaryota</taxon>
        <taxon>Sar</taxon>
        <taxon>Alveolata</taxon>
        <taxon>Dinophyceae</taxon>
        <taxon>Suessiales</taxon>
        <taxon>Symbiodiniaceae</taxon>
        <taxon>Symbiodinium</taxon>
    </lineage>
</organism>
<dbReference type="PANTHER" id="PTHR46858">
    <property type="entry name" value="OS05G0521000 PROTEIN"/>
    <property type="match status" value="1"/>
</dbReference>
<evidence type="ECO:0000313" key="6">
    <source>
        <dbReference type="EMBL" id="OLP90012.1"/>
    </source>
</evidence>
<evidence type="ECO:0000256" key="2">
    <source>
        <dbReference type="ARBA" id="ARBA00022771"/>
    </source>
</evidence>
<dbReference type="GO" id="GO:0008270">
    <property type="term" value="F:zinc ion binding"/>
    <property type="evidence" value="ECO:0007669"/>
    <property type="project" value="UniProtKB-KW"/>
</dbReference>
<dbReference type="SUPFAM" id="SSF57850">
    <property type="entry name" value="RING/U-box"/>
    <property type="match status" value="1"/>
</dbReference>
<comment type="caution">
    <text evidence="6">The sequence shown here is derived from an EMBL/GenBank/DDBJ whole genome shotgun (WGS) entry which is preliminary data.</text>
</comment>